<dbReference type="SUPFAM" id="SSF160104">
    <property type="entry name" value="Acetoacetate decarboxylase-like"/>
    <property type="match status" value="1"/>
</dbReference>
<evidence type="ECO:0000256" key="1">
    <source>
        <dbReference type="SAM" id="MobiDB-lite"/>
    </source>
</evidence>
<accession>A0A329KE02</accession>
<dbReference type="PANTHER" id="PTHR39186">
    <property type="entry name" value="DUF2071 FAMILY PROTEIN"/>
    <property type="match status" value="1"/>
</dbReference>
<dbReference type="Proteomes" id="UP000250347">
    <property type="component" value="Unassembled WGS sequence"/>
</dbReference>
<feature type="compositionally biased region" description="Pro residues" evidence="1">
    <location>
        <begin position="1"/>
        <end position="15"/>
    </location>
</feature>
<dbReference type="InterPro" id="IPR023375">
    <property type="entry name" value="ADC_dom_sf"/>
</dbReference>
<name>A0A329KE02_9MYCO</name>
<comment type="caution">
    <text evidence="2">The sequence shown here is derived from an EMBL/GenBank/DDBJ whole genome shotgun (WGS) entry which is preliminary data.</text>
</comment>
<feature type="region of interest" description="Disordered" evidence="1">
    <location>
        <begin position="1"/>
        <end position="22"/>
    </location>
</feature>
<dbReference type="InterPro" id="IPR018644">
    <property type="entry name" value="DUF2071"/>
</dbReference>
<evidence type="ECO:0000313" key="2">
    <source>
        <dbReference type="EMBL" id="RAU93339.1"/>
    </source>
</evidence>
<protein>
    <recommendedName>
        <fullName evidence="4">DUF2071 domain-containing protein</fullName>
    </recommendedName>
</protein>
<reference evidence="2 3" key="1">
    <citation type="submission" date="2018-06" db="EMBL/GenBank/DDBJ databases">
        <title>NTM in soil in Japan.</title>
        <authorList>
            <person name="Ohya K."/>
        </authorList>
    </citation>
    <scope>NUCLEOTIDE SEQUENCE [LARGE SCALE GENOMIC DNA]</scope>
    <source>
        <strain evidence="2 3">GF76</strain>
    </source>
</reference>
<dbReference type="EMBL" id="QMEU01000052">
    <property type="protein sequence ID" value="RAU93339.1"/>
    <property type="molecule type" value="Genomic_DNA"/>
</dbReference>
<dbReference type="RefSeq" id="WP_112709390.1">
    <property type="nucleotide sequence ID" value="NZ_QMEU01000052.1"/>
</dbReference>
<sequence>MTATPGPPDAEPNEPPGLEGFPLTPPALAGPVTFDQHWHDLTFIHWPVRPENVEPMYPPGTRPDVFADGMTYVGLIPFAMRSTKAVGALPVPYFGSFLETNVRLYSIDRAGHRGVLFMSLETARLAVVPVTRIGLGVPYTWARMRLRRQGERITYDSVRRWPRRGLRSHVEIAVGDAVEPTPLETWLTARWGAHTRTAGRTWWVPNEHGPWVFRAADVIGLDTELVEASGARPAGDRLRALYSCAVRTRFGRPQLLR</sequence>
<organism evidence="2 3">
    <name type="scientific">Mycobacterium colombiense</name>
    <dbReference type="NCBI Taxonomy" id="339268"/>
    <lineage>
        <taxon>Bacteria</taxon>
        <taxon>Bacillati</taxon>
        <taxon>Actinomycetota</taxon>
        <taxon>Actinomycetes</taxon>
        <taxon>Mycobacteriales</taxon>
        <taxon>Mycobacteriaceae</taxon>
        <taxon>Mycobacterium</taxon>
        <taxon>Mycobacterium avium complex (MAC)</taxon>
    </lineage>
</organism>
<evidence type="ECO:0000313" key="3">
    <source>
        <dbReference type="Proteomes" id="UP000250347"/>
    </source>
</evidence>
<proteinExistence type="predicted"/>
<dbReference type="PANTHER" id="PTHR39186:SF1">
    <property type="entry name" value="DUF2071 DOMAIN-CONTAINING PROTEIN"/>
    <property type="match status" value="1"/>
</dbReference>
<dbReference type="Pfam" id="PF09844">
    <property type="entry name" value="DUF2071"/>
    <property type="match status" value="1"/>
</dbReference>
<dbReference type="AlphaFoldDB" id="A0A329KE02"/>
<evidence type="ECO:0008006" key="4">
    <source>
        <dbReference type="Google" id="ProtNLM"/>
    </source>
</evidence>
<gene>
    <name evidence="2" type="ORF">DQP58_16585</name>
</gene>